<dbReference type="Proteomes" id="UP001218218">
    <property type="component" value="Unassembled WGS sequence"/>
</dbReference>
<proteinExistence type="predicted"/>
<reference evidence="2" key="1">
    <citation type="submission" date="2023-03" db="EMBL/GenBank/DDBJ databases">
        <title>Massive genome expansion in bonnet fungi (Mycena s.s.) driven by repeated elements and novel gene families across ecological guilds.</title>
        <authorList>
            <consortium name="Lawrence Berkeley National Laboratory"/>
            <person name="Harder C.B."/>
            <person name="Miyauchi S."/>
            <person name="Viragh M."/>
            <person name="Kuo A."/>
            <person name="Thoen E."/>
            <person name="Andreopoulos B."/>
            <person name="Lu D."/>
            <person name="Skrede I."/>
            <person name="Drula E."/>
            <person name="Henrissat B."/>
            <person name="Morin E."/>
            <person name="Kohler A."/>
            <person name="Barry K."/>
            <person name="LaButti K."/>
            <person name="Morin E."/>
            <person name="Salamov A."/>
            <person name="Lipzen A."/>
            <person name="Mereny Z."/>
            <person name="Hegedus B."/>
            <person name="Baldrian P."/>
            <person name="Stursova M."/>
            <person name="Weitz H."/>
            <person name="Taylor A."/>
            <person name="Grigoriev I.V."/>
            <person name="Nagy L.G."/>
            <person name="Martin F."/>
            <person name="Kauserud H."/>
        </authorList>
    </citation>
    <scope>NUCLEOTIDE SEQUENCE</scope>
    <source>
        <strain evidence="2">CBHHK002</strain>
    </source>
</reference>
<name>A0AAD6ZEV9_9AGAR</name>
<gene>
    <name evidence="2" type="ORF">DFH08DRAFT_1034905</name>
</gene>
<protein>
    <submittedName>
        <fullName evidence="2">Uncharacterized protein</fullName>
    </submittedName>
</protein>
<keyword evidence="3" id="KW-1185">Reference proteome</keyword>
<sequence length="244" mass="26460">MPTNSIRGTSWTSFAAEVALLPIPTVKAGSASVRNRFRSASAATPPRTPSSAALAASPRPRSQTLPKSALKESLRDGRARRGSADSGSSGSSSLLSSLESSTIILDVPVLHPTDAAPFDFDERCPWEYQDLAELNYSPPPAPRSKLHPQELLARARYIRYLLGLGPLPKRASRVFPDLPPPSDWDEVSVAVESESESDSDSDSDEEKSFPSMTGSRKVRFMVPAPPPSPAPEPEWEEPAWCDFM</sequence>
<feature type="compositionally biased region" description="Low complexity" evidence="1">
    <location>
        <begin position="38"/>
        <end position="62"/>
    </location>
</feature>
<feature type="region of interest" description="Disordered" evidence="1">
    <location>
        <begin position="171"/>
        <end position="244"/>
    </location>
</feature>
<feature type="compositionally biased region" description="Basic and acidic residues" evidence="1">
    <location>
        <begin position="69"/>
        <end position="83"/>
    </location>
</feature>
<evidence type="ECO:0000313" key="3">
    <source>
        <dbReference type="Proteomes" id="UP001218218"/>
    </source>
</evidence>
<dbReference type="AlphaFoldDB" id="A0AAD6ZEV9"/>
<feature type="region of interest" description="Disordered" evidence="1">
    <location>
        <begin position="37"/>
        <end position="93"/>
    </location>
</feature>
<evidence type="ECO:0000313" key="2">
    <source>
        <dbReference type="EMBL" id="KAJ7319243.1"/>
    </source>
</evidence>
<organism evidence="2 3">
    <name type="scientific">Mycena albidolilacea</name>
    <dbReference type="NCBI Taxonomy" id="1033008"/>
    <lineage>
        <taxon>Eukaryota</taxon>
        <taxon>Fungi</taxon>
        <taxon>Dikarya</taxon>
        <taxon>Basidiomycota</taxon>
        <taxon>Agaricomycotina</taxon>
        <taxon>Agaricomycetes</taxon>
        <taxon>Agaricomycetidae</taxon>
        <taxon>Agaricales</taxon>
        <taxon>Marasmiineae</taxon>
        <taxon>Mycenaceae</taxon>
        <taxon>Mycena</taxon>
    </lineage>
</organism>
<feature type="compositionally biased region" description="Acidic residues" evidence="1">
    <location>
        <begin position="193"/>
        <end position="205"/>
    </location>
</feature>
<feature type="compositionally biased region" description="Acidic residues" evidence="1">
    <location>
        <begin position="233"/>
        <end position="244"/>
    </location>
</feature>
<feature type="compositionally biased region" description="Low complexity" evidence="1">
    <location>
        <begin position="84"/>
        <end position="93"/>
    </location>
</feature>
<accession>A0AAD6ZEV9</accession>
<comment type="caution">
    <text evidence="2">The sequence shown here is derived from an EMBL/GenBank/DDBJ whole genome shotgun (WGS) entry which is preliminary data.</text>
</comment>
<feature type="compositionally biased region" description="Pro residues" evidence="1">
    <location>
        <begin position="223"/>
        <end position="232"/>
    </location>
</feature>
<evidence type="ECO:0000256" key="1">
    <source>
        <dbReference type="SAM" id="MobiDB-lite"/>
    </source>
</evidence>
<dbReference type="EMBL" id="JARIHO010000054">
    <property type="protein sequence ID" value="KAJ7319243.1"/>
    <property type="molecule type" value="Genomic_DNA"/>
</dbReference>